<protein>
    <submittedName>
        <fullName evidence="2">Uncharacterized protein</fullName>
    </submittedName>
</protein>
<feature type="compositionally biased region" description="Basic and acidic residues" evidence="1">
    <location>
        <begin position="269"/>
        <end position="280"/>
    </location>
</feature>
<gene>
    <name evidence="2" type="ORF">CQW23_11795</name>
</gene>
<reference evidence="3" key="2">
    <citation type="journal article" date="2017" name="J. Anim. Genet.">
        <title>Multiple reference genome sequences of hot pepper reveal the massive evolution of plant disease resistance genes by retroduplication.</title>
        <authorList>
            <person name="Kim S."/>
            <person name="Park J."/>
            <person name="Yeom S.-I."/>
            <person name="Kim Y.-M."/>
            <person name="Seo E."/>
            <person name="Kim K.-T."/>
            <person name="Kim M.-S."/>
            <person name="Lee J.M."/>
            <person name="Cheong K."/>
            <person name="Shin H.-S."/>
            <person name="Kim S.-B."/>
            <person name="Han K."/>
            <person name="Lee J."/>
            <person name="Park M."/>
            <person name="Lee H.-A."/>
            <person name="Lee H.-Y."/>
            <person name="Lee Y."/>
            <person name="Oh S."/>
            <person name="Lee J.H."/>
            <person name="Choi E."/>
            <person name="Choi E."/>
            <person name="Lee S.E."/>
            <person name="Jeon J."/>
            <person name="Kim H."/>
            <person name="Choi G."/>
            <person name="Song H."/>
            <person name="Lee J."/>
            <person name="Lee S.-C."/>
            <person name="Kwon J.-K."/>
            <person name="Lee H.-Y."/>
            <person name="Koo N."/>
            <person name="Hong Y."/>
            <person name="Kim R.W."/>
            <person name="Kang W.-H."/>
            <person name="Huh J.H."/>
            <person name="Kang B.-C."/>
            <person name="Yang T.-J."/>
            <person name="Lee Y.-H."/>
            <person name="Bennetzen J.L."/>
            <person name="Choi D."/>
        </authorList>
    </citation>
    <scope>NUCLEOTIDE SEQUENCE [LARGE SCALE GENOMIC DNA]</scope>
    <source>
        <strain evidence="3">cv. PBC81</strain>
    </source>
</reference>
<accession>A0A2G2WQS4</accession>
<comment type="caution">
    <text evidence="2">The sequence shown here is derived from an EMBL/GenBank/DDBJ whole genome shotgun (WGS) entry which is preliminary data.</text>
</comment>
<organism evidence="2 3">
    <name type="scientific">Capsicum baccatum</name>
    <name type="common">Peruvian pepper</name>
    <dbReference type="NCBI Taxonomy" id="33114"/>
    <lineage>
        <taxon>Eukaryota</taxon>
        <taxon>Viridiplantae</taxon>
        <taxon>Streptophyta</taxon>
        <taxon>Embryophyta</taxon>
        <taxon>Tracheophyta</taxon>
        <taxon>Spermatophyta</taxon>
        <taxon>Magnoliopsida</taxon>
        <taxon>eudicotyledons</taxon>
        <taxon>Gunneridae</taxon>
        <taxon>Pentapetalae</taxon>
        <taxon>asterids</taxon>
        <taxon>lamiids</taxon>
        <taxon>Solanales</taxon>
        <taxon>Solanaceae</taxon>
        <taxon>Solanoideae</taxon>
        <taxon>Capsiceae</taxon>
        <taxon>Capsicum</taxon>
    </lineage>
</organism>
<dbReference type="OrthoDB" id="10595852at2759"/>
<keyword evidence="3" id="KW-1185">Reference proteome</keyword>
<proteinExistence type="predicted"/>
<feature type="region of interest" description="Disordered" evidence="1">
    <location>
        <begin position="250"/>
        <end position="327"/>
    </location>
</feature>
<sequence>MYIPNCLNSLLGFCVASTSFNLLKFKGSDKDHIHKVITTILQGQRPMIWPRDSLTDTEMLCLYSVATRLRPALQLCLMPYLQKSALLEISRKHGMITTQSLSGQSQRGCNTDILDMMCSLEDGDEVEVFVNHLVDEPIVGPMLLENAGHGDMGKSGATFNTMPNFRLGEDHLNVKDPVTSFPTIPSFNTTPLFITADNAIVSSAAAPSAVKRTNPGTSCVVKLGEADAIGKVNLVLLHLLTVIKFLPKSGQGESDRFGNGASKAQVENAAKKELDSEATHAPRKRAWKPKFLNKPDEGYDHAWSSGGRRSKAHNLLKGRGKHTKIEK</sequence>
<dbReference type="EMBL" id="MLFT02000005">
    <property type="protein sequence ID" value="PHT47587.1"/>
    <property type="molecule type" value="Genomic_DNA"/>
</dbReference>
<reference evidence="2 3" key="1">
    <citation type="journal article" date="2017" name="Genome Biol.">
        <title>New reference genome sequences of hot pepper reveal the massive evolution of plant disease-resistance genes by retroduplication.</title>
        <authorList>
            <person name="Kim S."/>
            <person name="Park J."/>
            <person name="Yeom S.I."/>
            <person name="Kim Y.M."/>
            <person name="Seo E."/>
            <person name="Kim K.T."/>
            <person name="Kim M.S."/>
            <person name="Lee J.M."/>
            <person name="Cheong K."/>
            <person name="Shin H.S."/>
            <person name="Kim S.B."/>
            <person name="Han K."/>
            <person name="Lee J."/>
            <person name="Park M."/>
            <person name="Lee H.A."/>
            <person name="Lee H.Y."/>
            <person name="Lee Y."/>
            <person name="Oh S."/>
            <person name="Lee J.H."/>
            <person name="Choi E."/>
            <person name="Choi E."/>
            <person name="Lee S.E."/>
            <person name="Jeon J."/>
            <person name="Kim H."/>
            <person name="Choi G."/>
            <person name="Song H."/>
            <person name="Lee J."/>
            <person name="Lee S.C."/>
            <person name="Kwon J.K."/>
            <person name="Lee H.Y."/>
            <person name="Koo N."/>
            <person name="Hong Y."/>
            <person name="Kim R.W."/>
            <person name="Kang W.H."/>
            <person name="Huh J.H."/>
            <person name="Kang B.C."/>
            <person name="Yang T.J."/>
            <person name="Lee Y.H."/>
            <person name="Bennetzen J.L."/>
            <person name="Choi D."/>
        </authorList>
    </citation>
    <scope>NUCLEOTIDE SEQUENCE [LARGE SCALE GENOMIC DNA]</scope>
    <source>
        <strain evidence="3">cv. PBC81</strain>
    </source>
</reference>
<feature type="compositionally biased region" description="Basic residues" evidence="1">
    <location>
        <begin position="308"/>
        <end position="327"/>
    </location>
</feature>
<dbReference type="AlphaFoldDB" id="A0A2G2WQS4"/>
<evidence type="ECO:0000256" key="1">
    <source>
        <dbReference type="SAM" id="MobiDB-lite"/>
    </source>
</evidence>
<dbReference type="STRING" id="33114.A0A2G2WQS4"/>
<dbReference type="Proteomes" id="UP000224567">
    <property type="component" value="Unassembled WGS sequence"/>
</dbReference>
<name>A0A2G2WQS4_CAPBA</name>
<evidence type="ECO:0000313" key="3">
    <source>
        <dbReference type="Proteomes" id="UP000224567"/>
    </source>
</evidence>
<evidence type="ECO:0000313" key="2">
    <source>
        <dbReference type="EMBL" id="PHT47587.1"/>
    </source>
</evidence>